<reference evidence="2" key="1">
    <citation type="submission" date="2016-03" db="EMBL/GenBank/DDBJ databases">
        <title>Updated assembly of Pseudogymnoascus destructans, the fungus causing white-nose syndrome of bats.</title>
        <authorList>
            <person name="Palmer J.M."/>
            <person name="Drees K.P."/>
            <person name="Foster J.T."/>
            <person name="Lindner D.L."/>
        </authorList>
    </citation>
    <scope>NUCLEOTIDE SEQUENCE [LARGE SCALE GENOMIC DNA]</scope>
    <source>
        <strain evidence="2">20631-21</strain>
    </source>
</reference>
<accession>A0A177A2F4</accession>
<dbReference type="Proteomes" id="UP000077154">
    <property type="component" value="Unassembled WGS sequence"/>
</dbReference>
<protein>
    <submittedName>
        <fullName evidence="2">Uncharacterized protein</fullName>
    </submittedName>
</protein>
<dbReference type="GeneID" id="36290827"/>
<feature type="region of interest" description="Disordered" evidence="1">
    <location>
        <begin position="69"/>
        <end position="90"/>
    </location>
</feature>
<feature type="compositionally biased region" description="Polar residues" evidence="1">
    <location>
        <begin position="81"/>
        <end position="90"/>
    </location>
</feature>
<name>A0A177A2F4_9PEZI</name>
<sequence>MPTALARIMRRGGGEMMRDSLGIRGWCEARRGVVIMQVDWGGSASRLGEIRLVGDMEIMQGRSCKRLEKNQVRERHRRSCKQSGKDQPTSIVPLLTLGEARRLLARRPPPAAPRPYITPSHRPWSRPRITAHRALAGTAYW</sequence>
<dbReference type="AlphaFoldDB" id="A0A177A2F4"/>
<dbReference type="EMBL" id="KV441407">
    <property type="protein sequence ID" value="OAF55770.1"/>
    <property type="molecule type" value="Genomic_DNA"/>
</dbReference>
<gene>
    <name evidence="2" type="ORF">VC83_07783</name>
</gene>
<evidence type="ECO:0000313" key="2">
    <source>
        <dbReference type="EMBL" id="OAF55770.1"/>
    </source>
</evidence>
<dbReference type="RefSeq" id="XP_024321069.1">
    <property type="nucleotide sequence ID" value="XM_024471348.1"/>
</dbReference>
<proteinExistence type="predicted"/>
<evidence type="ECO:0000256" key="1">
    <source>
        <dbReference type="SAM" id="MobiDB-lite"/>
    </source>
</evidence>
<organism evidence="2">
    <name type="scientific">Pseudogymnoascus destructans</name>
    <dbReference type="NCBI Taxonomy" id="655981"/>
    <lineage>
        <taxon>Eukaryota</taxon>
        <taxon>Fungi</taxon>
        <taxon>Dikarya</taxon>
        <taxon>Ascomycota</taxon>
        <taxon>Pezizomycotina</taxon>
        <taxon>Leotiomycetes</taxon>
        <taxon>Thelebolales</taxon>
        <taxon>Thelebolaceae</taxon>
        <taxon>Pseudogymnoascus</taxon>
    </lineage>
</organism>